<dbReference type="PANTHER" id="PTHR43800">
    <property type="entry name" value="PEPTIDYL-LYSINE N-ACETYLTRANSFERASE YJAB"/>
    <property type="match status" value="1"/>
</dbReference>
<dbReference type="RefSeq" id="WP_072299644.1">
    <property type="nucleotide sequence ID" value="NZ_CAMIZA010000023.1"/>
</dbReference>
<accession>A0A1K1MKI2</accession>
<dbReference type="InterPro" id="IPR000182">
    <property type="entry name" value="GNAT_dom"/>
</dbReference>
<name>A0A1K1MKI2_RUMFL</name>
<keyword evidence="2" id="KW-0012">Acyltransferase</keyword>
<reference evidence="4 5" key="1">
    <citation type="submission" date="2016-11" db="EMBL/GenBank/DDBJ databases">
        <authorList>
            <person name="Jaros S."/>
            <person name="Januszkiewicz K."/>
            <person name="Wedrychowicz H."/>
        </authorList>
    </citation>
    <scope>NUCLEOTIDE SEQUENCE [LARGE SCALE GENOMIC DNA]</scope>
    <source>
        <strain evidence="4 5">YL228</strain>
    </source>
</reference>
<dbReference type="GO" id="GO:0016747">
    <property type="term" value="F:acyltransferase activity, transferring groups other than amino-acyl groups"/>
    <property type="evidence" value="ECO:0007669"/>
    <property type="project" value="InterPro"/>
</dbReference>
<evidence type="ECO:0000313" key="5">
    <source>
        <dbReference type="Proteomes" id="UP000183461"/>
    </source>
</evidence>
<dbReference type="PANTHER" id="PTHR43800:SF1">
    <property type="entry name" value="PEPTIDYL-LYSINE N-ACETYLTRANSFERASE YJAB"/>
    <property type="match status" value="1"/>
</dbReference>
<evidence type="ECO:0000256" key="2">
    <source>
        <dbReference type="ARBA" id="ARBA00023315"/>
    </source>
</evidence>
<protein>
    <submittedName>
        <fullName evidence="4">Acetyltransferase (GNAT) family protein</fullName>
    </submittedName>
</protein>
<proteinExistence type="predicted"/>
<gene>
    <name evidence="4" type="ORF">SAMN02910280_1288</name>
</gene>
<dbReference type="InterPro" id="IPR016181">
    <property type="entry name" value="Acyl_CoA_acyltransferase"/>
</dbReference>
<dbReference type="EMBL" id="FPIP01000002">
    <property type="protein sequence ID" value="SFW23581.1"/>
    <property type="molecule type" value="Genomic_DNA"/>
</dbReference>
<dbReference type="Pfam" id="PF00583">
    <property type="entry name" value="Acetyltransf_1"/>
    <property type="match status" value="1"/>
</dbReference>
<evidence type="ECO:0000256" key="1">
    <source>
        <dbReference type="ARBA" id="ARBA00022679"/>
    </source>
</evidence>
<evidence type="ECO:0000259" key="3">
    <source>
        <dbReference type="PROSITE" id="PS51186"/>
    </source>
</evidence>
<dbReference type="SUPFAM" id="SSF55729">
    <property type="entry name" value="Acyl-CoA N-acyltransferases (Nat)"/>
    <property type="match status" value="1"/>
</dbReference>
<dbReference type="Proteomes" id="UP000183461">
    <property type="component" value="Unassembled WGS sequence"/>
</dbReference>
<dbReference type="PROSITE" id="PS51186">
    <property type="entry name" value="GNAT"/>
    <property type="match status" value="1"/>
</dbReference>
<organism evidence="4 5">
    <name type="scientific">Ruminococcus flavefaciens</name>
    <dbReference type="NCBI Taxonomy" id="1265"/>
    <lineage>
        <taxon>Bacteria</taxon>
        <taxon>Bacillati</taxon>
        <taxon>Bacillota</taxon>
        <taxon>Clostridia</taxon>
        <taxon>Eubacteriales</taxon>
        <taxon>Oscillospiraceae</taxon>
        <taxon>Ruminococcus</taxon>
    </lineage>
</organism>
<dbReference type="Gene3D" id="3.40.630.30">
    <property type="match status" value="1"/>
</dbReference>
<evidence type="ECO:0000313" key="4">
    <source>
        <dbReference type="EMBL" id="SFW23581.1"/>
    </source>
</evidence>
<dbReference type="CDD" id="cd04301">
    <property type="entry name" value="NAT_SF"/>
    <property type="match status" value="1"/>
</dbReference>
<keyword evidence="1 4" id="KW-0808">Transferase</keyword>
<dbReference type="AlphaFoldDB" id="A0A1K1MKI2"/>
<feature type="domain" description="N-acetyltransferase" evidence="3">
    <location>
        <begin position="2"/>
        <end position="201"/>
    </location>
</feature>
<sequence length="201" mass="22713">MVTIRKMSASEEKSIRKLSKLHTRAFPDFFLTQLGVGFLDALYKGYLNDERSGIIVAEDNGRLAGFIAYSYDYPNFYKGLIKHHLLRFAFCSLGAAVRHPSFIKRLLGAFKKSDSVVKTEKYVELASICVEPKMGKQGIGSKLIDHLKGMVDFDKYAYINLETDAVNNDAVNKFYVKNGFKLAGSYFSPEGRKMNEYRFGG</sequence>